<accession>A0A915JGJ8</accession>
<dbReference type="Proteomes" id="UP000887565">
    <property type="component" value="Unplaced"/>
</dbReference>
<evidence type="ECO:0000256" key="1">
    <source>
        <dbReference type="SAM" id="MobiDB-lite"/>
    </source>
</evidence>
<name>A0A915JGJ8_ROMCU</name>
<proteinExistence type="predicted"/>
<dbReference type="WBParaSite" id="nRc.2.0.1.t24793-RA">
    <property type="protein sequence ID" value="nRc.2.0.1.t24793-RA"/>
    <property type="gene ID" value="nRc.2.0.1.g24793"/>
</dbReference>
<feature type="region of interest" description="Disordered" evidence="1">
    <location>
        <begin position="42"/>
        <end position="62"/>
    </location>
</feature>
<evidence type="ECO:0000313" key="2">
    <source>
        <dbReference type="Proteomes" id="UP000887565"/>
    </source>
</evidence>
<protein>
    <submittedName>
        <fullName evidence="3">Uncharacterized protein</fullName>
    </submittedName>
</protein>
<feature type="compositionally biased region" description="Basic and acidic residues" evidence="1">
    <location>
        <begin position="42"/>
        <end position="52"/>
    </location>
</feature>
<reference evidence="3" key="1">
    <citation type="submission" date="2022-11" db="UniProtKB">
        <authorList>
            <consortium name="WormBaseParasite"/>
        </authorList>
    </citation>
    <scope>IDENTIFICATION</scope>
</reference>
<evidence type="ECO:0000313" key="3">
    <source>
        <dbReference type="WBParaSite" id="nRc.2.0.1.t24793-RA"/>
    </source>
</evidence>
<dbReference type="AlphaFoldDB" id="A0A915JGJ8"/>
<organism evidence="2 3">
    <name type="scientific">Romanomermis culicivorax</name>
    <name type="common">Nematode worm</name>
    <dbReference type="NCBI Taxonomy" id="13658"/>
    <lineage>
        <taxon>Eukaryota</taxon>
        <taxon>Metazoa</taxon>
        <taxon>Ecdysozoa</taxon>
        <taxon>Nematoda</taxon>
        <taxon>Enoplea</taxon>
        <taxon>Dorylaimia</taxon>
        <taxon>Mermithida</taxon>
        <taxon>Mermithoidea</taxon>
        <taxon>Mermithidae</taxon>
        <taxon>Romanomermis</taxon>
    </lineage>
</organism>
<keyword evidence="2" id="KW-1185">Reference proteome</keyword>
<sequence>METMGKKRSCSPRIRTGDDWRSCLKFDDDEVGCIVTRIQYSHDLHKSSDPNEPRSPNRYLNS</sequence>